<reference evidence="2 3" key="1">
    <citation type="submission" date="2014-08" db="EMBL/GenBank/DDBJ databases">
        <title>Complete genome sequence of Corynebacterium aquilae S-613T(T) (=DSM 44791(T)), isolated from the choana of a healthy golden eagle.</title>
        <authorList>
            <person name="Ruckert C."/>
            <person name="Albersmeier A."/>
            <person name="Winkler A."/>
            <person name="Kalinowski J."/>
        </authorList>
    </citation>
    <scope>NUCLEOTIDE SEQUENCE [LARGE SCALE GENOMIC DNA]</scope>
    <source>
        <strain evidence="2 3">S-613</strain>
    </source>
</reference>
<protein>
    <submittedName>
        <fullName evidence="2">Uncharacterized protein</fullName>
    </submittedName>
</protein>
<name>A0A1L7CHU0_9CORY</name>
<sequence length="267" mass="30227">MEHHEDNTSTTTRMHAEKSAQKLINDWAKGAAYLAQRFKCPSCNNLGCEVSRVLGQIECLHCDYSAWLATHVAVKSRRPSAKSASFKAPVIHDPERDPRLLDVFYFAFNRAFTQVRAWYHPAKEQCAEEYKYKALDVSLGQLIPGVEDSNTPVHRLMFDLTRAEHPALRLISGDTSTPRTFELPGVHIPEGITDRQRCICKYGAVERPREVYDPNSWEWVQRRHEKNKKDEARAARKSRLAAAAASDLEEATSQKSVADGTHTSTAY</sequence>
<dbReference type="Proteomes" id="UP000185478">
    <property type="component" value="Chromosome"/>
</dbReference>
<keyword evidence="3" id="KW-1185">Reference proteome</keyword>
<dbReference type="RefSeq" id="WP_075727464.1">
    <property type="nucleotide sequence ID" value="NZ_CP009245.1"/>
</dbReference>
<dbReference type="EMBL" id="CP009245">
    <property type="protein sequence ID" value="APT85420.1"/>
    <property type="molecule type" value="Genomic_DNA"/>
</dbReference>
<feature type="compositionally biased region" description="Polar residues" evidence="1">
    <location>
        <begin position="253"/>
        <end position="267"/>
    </location>
</feature>
<feature type="region of interest" description="Disordered" evidence="1">
    <location>
        <begin position="223"/>
        <end position="267"/>
    </location>
</feature>
<dbReference type="KEGG" id="caqu:CAQU_10590"/>
<evidence type="ECO:0000313" key="3">
    <source>
        <dbReference type="Proteomes" id="UP000185478"/>
    </source>
</evidence>
<accession>A0A1L7CHU0</accession>
<gene>
    <name evidence="2" type="ORF">CAQU_10590</name>
</gene>
<dbReference type="AlphaFoldDB" id="A0A1L7CHU0"/>
<organism evidence="2 3">
    <name type="scientific">Corynebacterium aquilae DSM 44791</name>
    <dbReference type="NCBI Taxonomy" id="1431546"/>
    <lineage>
        <taxon>Bacteria</taxon>
        <taxon>Bacillati</taxon>
        <taxon>Actinomycetota</taxon>
        <taxon>Actinomycetes</taxon>
        <taxon>Mycobacteriales</taxon>
        <taxon>Corynebacteriaceae</taxon>
        <taxon>Corynebacterium</taxon>
    </lineage>
</organism>
<evidence type="ECO:0000313" key="2">
    <source>
        <dbReference type="EMBL" id="APT85420.1"/>
    </source>
</evidence>
<evidence type="ECO:0000256" key="1">
    <source>
        <dbReference type="SAM" id="MobiDB-lite"/>
    </source>
</evidence>
<proteinExistence type="predicted"/>